<keyword evidence="2" id="KW-1185">Reference proteome</keyword>
<gene>
    <name evidence="1" type="ORF">FRC53_04795</name>
</gene>
<dbReference type="Gene3D" id="3.40.50.1110">
    <property type="entry name" value="SGNH hydrolase"/>
    <property type="match status" value="1"/>
</dbReference>
<accession>A0A6L5GRF7</accession>
<reference evidence="1" key="1">
    <citation type="journal article" date="2020" name="Appl. Environ. Microbiol.">
        <title>Medium-Chain Fatty Acid Synthesis by 'Candidatus Weimeria bifida' gen. nov., sp. nov., and 'Candidatus Pseudoramibacter fermentans' sp. nov.</title>
        <authorList>
            <person name="Scarborough M.J."/>
            <person name="Myers K.S."/>
            <person name="Donohue T.J."/>
            <person name="Noguera D.R."/>
        </authorList>
    </citation>
    <scope>NUCLEOTIDE SEQUENCE</scope>
    <source>
        <strain evidence="1">EUB1.1</strain>
    </source>
</reference>
<organism evidence="1 2">
    <name type="scientific">Candidatus Pseudoramibacter fermentans</name>
    <dbReference type="NCBI Taxonomy" id="2594427"/>
    <lineage>
        <taxon>Bacteria</taxon>
        <taxon>Bacillati</taxon>
        <taxon>Bacillota</taxon>
        <taxon>Clostridia</taxon>
        <taxon>Eubacteriales</taxon>
        <taxon>Eubacteriaceae</taxon>
        <taxon>Pseudoramibacter</taxon>
    </lineage>
</organism>
<dbReference type="InterPro" id="IPR001087">
    <property type="entry name" value="GDSL"/>
</dbReference>
<comment type="caution">
    <text evidence="1">The sequence shown here is derived from an EMBL/GenBank/DDBJ whole genome shotgun (WGS) entry which is preliminary data.</text>
</comment>
<dbReference type="Pfam" id="PF00657">
    <property type="entry name" value="Lipase_GDSL"/>
    <property type="match status" value="1"/>
</dbReference>
<dbReference type="EMBL" id="VOGB01000004">
    <property type="protein sequence ID" value="MQM72733.1"/>
    <property type="molecule type" value="Genomic_DNA"/>
</dbReference>
<protein>
    <submittedName>
        <fullName evidence="1">Uncharacterized protein</fullName>
    </submittedName>
</protein>
<proteinExistence type="predicted"/>
<dbReference type="AlphaFoldDB" id="A0A6L5GRF7"/>
<dbReference type="GO" id="GO:0016788">
    <property type="term" value="F:hydrolase activity, acting on ester bonds"/>
    <property type="evidence" value="ECO:0007669"/>
    <property type="project" value="InterPro"/>
</dbReference>
<sequence>MNFIKQLIAKALAITAIIILAVVAYCAWSAPYFKQLGVLGGLEIQQPKMPAINCWGDSLTQGVFGEGETYPKALRRIIARQLTANGYPQSVPVVRNLGISGETSLEIACRGGLAMRTQSPIRINQGERQIFRITADGGKAVSILRLGDTGVNPVKIGSVVGRLDRIDDENHYTFTPTHVRYQDTLPKNSRVVTYAAAHYRSAIPVIFIGQNGGYTNTADLIRQQKAIIHNQIGAEHQYIVVGLHTGTAKQRTALEKKMQQTYGDHYINLRKILSKNGTKIAGIKATKEDRRMMRAGMVPASLLADDHLHFNAKGYRTVAKVIYARMTALKLIRYPLGAQSIVKNYYE</sequence>
<dbReference type="InterPro" id="IPR036514">
    <property type="entry name" value="SGNH_hydro_sf"/>
</dbReference>
<evidence type="ECO:0000313" key="2">
    <source>
        <dbReference type="Proteomes" id="UP000473648"/>
    </source>
</evidence>
<dbReference type="SUPFAM" id="SSF52266">
    <property type="entry name" value="SGNH hydrolase"/>
    <property type="match status" value="1"/>
</dbReference>
<evidence type="ECO:0000313" key="1">
    <source>
        <dbReference type="EMBL" id="MQM72733.1"/>
    </source>
</evidence>
<name>A0A6L5GRF7_9FIRM</name>
<dbReference type="Proteomes" id="UP000473648">
    <property type="component" value="Unassembled WGS sequence"/>
</dbReference>